<feature type="compositionally biased region" description="Basic and acidic residues" evidence="16">
    <location>
        <begin position="297"/>
        <end position="312"/>
    </location>
</feature>
<comment type="subunit">
    <text evidence="15">Component of the Smc5-Smc6 complex.</text>
</comment>
<evidence type="ECO:0000256" key="3">
    <source>
        <dbReference type="ARBA" id="ARBA00010258"/>
    </source>
</evidence>
<accession>A0A086TH60</accession>
<comment type="function">
    <text evidence="15">Acts in a DNA repair pathway for removal of UV-induced DNA damage that is distinct from classical nucleotide excision repair and in repair of ionizing radiation damage. Functions in homologous recombination repair of DNA double strand breaks and in recovery of stalled replication forks.</text>
</comment>
<feature type="region of interest" description="Disordered" evidence="16">
    <location>
        <begin position="283"/>
        <end position="325"/>
    </location>
</feature>
<sequence>MDGLLDPNYGPSHRAFLQALAARGALTFEDARPILAAIWNAGEQYGESEHDADEVTEGDFLSYIDIARQAVSLFDYDIRTTVHQISKDRLYVLVNTTSDPQTQLATTYSADELSFIKRVFDSMFESLNSPRMEVMALTQMQAMKVARPNRRQSQIEGEESTQSTAGRGLKHSEVEDVFASLVNGGWLEKSRNQYYSLTPRALIELRPWLIETYNDPDAEPDEWQRIKLCAACKDLITYGLRCAEPRCNFRLHDICEDAFWRVRGDKRCPKCSREWDGKHYVGERAVTQRRRPPGGDGGRRTSLAEEARRQESDQDDDEESSEPDD</sequence>
<dbReference type="OrthoDB" id="185455at2759"/>
<dbReference type="PANTHER" id="PTHR20973">
    <property type="entry name" value="NON-SMC ELEMENT 1-RELATED"/>
    <property type="match status" value="1"/>
</dbReference>
<comment type="catalytic activity">
    <reaction evidence="1 15">
        <text>S-ubiquitinyl-[E2 ubiquitin-conjugating enzyme]-L-cysteine + [acceptor protein]-L-lysine = [E2 ubiquitin-conjugating enzyme]-L-cysteine + N(6)-ubiquitinyl-[acceptor protein]-L-lysine.</text>
        <dbReference type="EC" id="2.3.2.27"/>
    </reaction>
</comment>
<evidence type="ECO:0000259" key="17">
    <source>
        <dbReference type="Pfam" id="PF08746"/>
    </source>
</evidence>
<keyword evidence="9 15" id="KW-0863">Zinc-finger</keyword>
<gene>
    <name evidence="18" type="ORF">ACRE_004390</name>
</gene>
<dbReference type="EMBL" id="JPKY01000002">
    <property type="protein sequence ID" value="KFH48692.1"/>
    <property type="molecule type" value="Genomic_DNA"/>
</dbReference>
<dbReference type="Gene3D" id="1.10.10.10">
    <property type="entry name" value="Winged helix-like DNA-binding domain superfamily/Winged helix DNA-binding domain"/>
    <property type="match status" value="1"/>
</dbReference>
<dbReference type="GO" id="GO:0030915">
    <property type="term" value="C:Smc5-Smc6 complex"/>
    <property type="evidence" value="ECO:0007669"/>
    <property type="project" value="UniProtKB-UniRule"/>
</dbReference>
<evidence type="ECO:0000256" key="15">
    <source>
        <dbReference type="RuleBase" id="RU368018"/>
    </source>
</evidence>
<proteinExistence type="inferred from homology"/>
<dbReference type="Pfam" id="PF08746">
    <property type="entry name" value="zf-RING-like"/>
    <property type="match status" value="1"/>
</dbReference>
<dbReference type="STRING" id="857340.A0A086TH60"/>
<feature type="compositionally biased region" description="Polar residues" evidence="16">
    <location>
        <begin position="151"/>
        <end position="165"/>
    </location>
</feature>
<dbReference type="GO" id="GO:0005634">
    <property type="term" value="C:nucleus"/>
    <property type="evidence" value="ECO:0007669"/>
    <property type="project" value="UniProtKB-SubCell"/>
</dbReference>
<dbReference type="AlphaFoldDB" id="A0A086TH60"/>
<dbReference type="Proteomes" id="UP000029964">
    <property type="component" value="Unassembled WGS sequence"/>
</dbReference>
<dbReference type="Gene3D" id="3.90.1150.220">
    <property type="match status" value="1"/>
</dbReference>
<keyword evidence="13 15" id="KW-0234">DNA repair</keyword>
<evidence type="ECO:0000256" key="9">
    <source>
        <dbReference type="ARBA" id="ARBA00022771"/>
    </source>
</evidence>
<evidence type="ECO:0000256" key="5">
    <source>
        <dbReference type="ARBA" id="ARBA00019422"/>
    </source>
</evidence>
<feature type="domain" description="Non-structural maintenance of chromosomes element 1 RING C4HC3-type" evidence="17">
    <location>
        <begin position="229"/>
        <end position="271"/>
    </location>
</feature>
<keyword evidence="12 15" id="KW-0233">DNA recombination</keyword>
<keyword evidence="14 15" id="KW-0539">Nucleus</keyword>
<evidence type="ECO:0000256" key="16">
    <source>
        <dbReference type="SAM" id="MobiDB-lite"/>
    </source>
</evidence>
<dbReference type="GO" id="GO:0061630">
    <property type="term" value="F:ubiquitin protein ligase activity"/>
    <property type="evidence" value="ECO:0007669"/>
    <property type="project" value="UniProtKB-EC"/>
</dbReference>
<dbReference type="InterPro" id="IPR036388">
    <property type="entry name" value="WH-like_DNA-bd_sf"/>
</dbReference>
<dbReference type="EC" id="2.3.2.27" evidence="4 15"/>
<evidence type="ECO:0000313" key="19">
    <source>
        <dbReference type="Proteomes" id="UP000029964"/>
    </source>
</evidence>
<dbReference type="GO" id="GO:0000724">
    <property type="term" value="P:double-strand break repair via homologous recombination"/>
    <property type="evidence" value="ECO:0007669"/>
    <property type="project" value="TreeGrafter"/>
</dbReference>
<keyword evidence="19" id="KW-1185">Reference proteome</keyword>
<dbReference type="InterPro" id="IPR011513">
    <property type="entry name" value="Nse1"/>
</dbReference>
<feature type="compositionally biased region" description="Acidic residues" evidence="16">
    <location>
        <begin position="313"/>
        <end position="325"/>
    </location>
</feature>
<evidence type="ECO:0000256" key="2">
    <source>
        <dbReference type="ARBA" id="ARBA00004123"/>
    </source>
</evidence>
<dbReference type="Gene3D" id="3.30.40.10">
    <property type="entry name" value="Zinc/RING finger domain, C3HC4 (zinc finger)"/>
    <property type="match status" value="1"/>
</dbReference>
<feature type="region of interest" description="Disordered" evidence="16">
    <location>
        <begin position="147"/>
        <end position="169"/>
    </location>
</feature>
<dbReference type="InterPro" id="IPR014857">
    <property type="entry name" value="Nse1_RING_C4HC3-type"/>
</dbReference>
<evidence type="ECO:0000256" key="12">
    <source>
        <dbReference type="ARBA" id="ARBA00023172"/>
    </source>
</evidence>
<dbReference type="InterPro" id="IPR013083">
    <property type="entry name" value="Znf_RING/FYVE/PHD"/>
</dbReference>
<dbReference type="PANTHER" id="PTHR20973:SF0">
    <property type="entry name" value="NON-STRUCTURAL MAINTENANCE OF CHROMOSOMES ELEMENT 1 HOMOLOG"/>
    <property type="match status" value="1"/>
</dbReference>
<keyword evidence="10 15" id="KW-0833">Ubl conjugation pathway</keyword>
<comment type="subcellular location">
    <subcellularLocation>
        <location evidence="2 15">Nucleus</location>
    </subcellularLocation>
</comment>
<evidence type="ECO:0000256" key="8">
    <source>
        <dbReference type="ARBA" id="ARBA00022763"/>
    </source>
</evidence>
<dbReference type="Pfam" id="PF07574">
    <property type="entry name" value="SMC_Nse1"/>
    <property type="match status" value="1"/>
</dbReference>
<evidence type="ECO:0000256" key="6">
    <source>
        <dbReference type="ARBA" id="ARBA00022679"/>
    </source>
</evidence>
<evidence type="ECO:0000256" key="13">
    <source>
        <dbReference type="ARBA" id="ARBA00023204"/>
    </source>
</evidence>
<evidence type="ECO:0000256" key="1">
    <source>
        <dbReference type="ARBA" id="ARBA00000900"/>
    </source>
</evidence>
<comment type="similarity">
    <text evidence="3 15">Belongs to the NSE1 family.</text>
</comment>
<keyword evidence="6 15" id="KW-0808">Transferase</keyword>
<organism evidence="18 19">
    <name type="scientific">Hapsidospora chrysogenum (strain ATCC 11550 / CBS 779.69 / DSM 880 / IAM 14645 / JCM 23072 / IMI 49137)</name>
    <name type="common">Acremonium chrysogenum</name>
    <dbReference type="NCBI Taxonomy" id="857340"/>
    <lineage>
        <taxon>Eukaryota</taxon>
        <taxon>Fungi</taxon>
        <taxon>Dikarya</taxon>
        <taxon>Ascomycota</taxon>
        <taxon>Pezizomycotina</taxon>
        <taxon>Sordariomycetes</taxon>
        <taxon>Hypocreomycetidae</taxon>
        <taxon>Hypocreales</taxon>
        <taxon>Bionectriaceae</taxon>
        <taxon>Hapsidospora</taxon>
    </lineage>
</organism>
<reference evidence="19" key="1">
    <citation type="journal article" date="2014" name="Genome Announc.">
        <title>Genome sequence and annotation of Acremonium chrysogenum, producer of the beta-lactam antibiotic cephalosporin C.</title>
        <authorList>
            <person name="Terfehr D."/>
            <person name="Dahlmann T.A."/>
            <person name="Specht T."/>
            <person name="Zadra I."/>
            <person name="Kuernsteiner H."/>
            <person name="Kueck U."/>
        </authorList>
    </citation>
    <scope>NUCLEOTIDE SEQUENCE [LARGE SCALE GENOMIC DNA]</scope>
    <source>
        <strain evidence="19">ATCC 11550 / CBS 779.69 / DSM 880 / IAM 14645 / JCM 23072 / IMI 49137</strain>
    </source>
</reference>
<keyword evidence="11 15" id="KW-0862">Zinc</keyword>
<comment type="caution">
    <text evidence="18">The sequence shown here is derived from an EMBL/GenBank/DDBJ whole genome shotgun (WGS) entry which is preliminary data.</text>
</comment>
<keyword evidence="7 15" id="KW-0479">Metal-binding</keyword>
<dbReference type="CDD" id="cd16493">
    <property type="entry name" value="RING-CH-C4HC3_NSE1"/>
    <property type="match status" value="1"/>
</dbReference>
<dbReference type="HOGENOM" id="CLU_045153_0_0_1"/>
<evidence type="ECO:0000313" key="18">
    <source>
        <dbReference type="EMBL" id="KFH48692.1"/>
    </source>
</evidence>
<evidence type="ECO:0000256" key="7">
    <source>
        <dbReference type="ARBA" id="ARBA00022723"/>
    </source>
</evidence>
<evidence type="ECO:0000256" key="14">
    <source>
        <dbReference type="ARBA" id="ARBA00023242"/>
    </source>
</evidence>
<protein>
    <recommendedName>
        <fullName evidence="5 15">Non-structural maintenance of chromosomes element 1 homolog</fullName>
        <ecNumber evidence="4 15">2.3.2.27</ecNumber>
    </recommendedName>
</protein>
<dbReference type="GO" id="GO:0008270">
    <property type="term" value="F:zinc ion binding"/>
    <property type="evidence" value="ECO:0007669"/>
    <property type="project" value="UniProtKB-KW"/>
</dbReference>
<evidence type="ECO:0000256" key="11">
    <source>
        <dbReference type="ARBA" id="ARBA00022833"/>
    </source>
</evidence>
<keyword evidence="8 15" id="KW-0227">DNA damage</keyword>
<evidence type="ECO:0000256" key="10">
    <source>
        <dbReference type="ARBA" id="ARBA00022786"/>
    </source>
</evidence>
<name>A0A086TH60_HAPC1</name>
<evidence type="ECO:0000256" key="4">
    <source>
        <dbReference type="ARBA" id="ARBA00012483"/>
    </source>
</evidence>